<evidence type="ECO:0000256" key="1">
    <source>
        <dbReference type="SAM" id="MobiDB-lite"/>
    </source>
</evidence>
<dbReference type="PANTHER" id="PTHR35708:SF3">
    <property type="entry name" value="GB|AAD25831.1"/>
    <property type="match status" value="1"/>
</dbReference>
<dbReference type="AlphaFoldDB" id="A0AAP0NAL4"/>
<feature type="compositionally biased region" description="Polar residues" evidence="1">
    <location>
        <begin position="16"/>
        <end position="26"/>
    </location>
</feature>
<accession>A0AAP0NAL4</accession>
<dbReference type="EMBL" id="JBBPBK010000015">
    <property type="protein sequence ID" value="KAK9269470.1"/>
    <property type="molecule type" value="Genomic_DNA"/>
</dbReference>
<gene>
    <name evidence="2" type="ORF">L1049_001245</name>
</gene>
<keyword evidence="3" id="KW-1185">Reference proteome</keyword>
<organism evidence="2 3">
    <name type="scientific">Liquidambar formosana</name>
    <name type="common">Formosan gum</name>
    <dbReference type="NCBI Taxonomy" id="63359"/>
    <lineage>
        <taxon>Eukaryota</taxon>
        <taxon>Viridiplantae</taxon>
        <taxon>Streptophyta</taxon>
        <taxon>Embryophyta</taxon>
        <taxon>Tracheophyta</taxon>
        <taxon>Spermatophyta</taxon>
        <taxon>Magnoliopsida</taxon>
        <taxon>eudicotyledons</taxon>
        <taxon>Gunneridae</taxon>
        <taxon>Pentapetalae</taxon>
        <taxon>Saxifragales</taxon>
        <taxon>Altingiaceae</taxon>
        <taxon>Liquidambar</taxon>
    </lineage>
</organism>
<proteinExistence type="predicted"/>
<comment type="caution">
    <text evidence="2">The sequence shown here is derived from an EMBL/GenBank/DDBJ whole genome shotgun (WGS) entry which is preliminary data.</text>
</comment>
<evidence type="ECO:0000313" key="2">
    <source>
        <dbReference type="EMBL" id="KAK9269470.1"/>
    </source>
</evidence>
<dbReference type="PANTHER" id="PTHR35708">
    <property type="entry name" value="GB|AAD25831.1"/>
    <property type="match status" value="1"/>
</dbReference>
<name>A0AAP0NAL4_LIQFO</name>
<protein>
    <submittedName>
        <fullName evidence="2">Uncharacterized protein</fullName>
    </submittedName>
</protein>
<sequence length="180" mass="19763">MLEMDVGGKIQPLIETATQENATQRSEIGHEENATQHATQRSEIGHEENATQRSEVGQVFEYLVGSTNLLSDIESGDESTTSEDCELNWISTGNLGQSPAISDGSVSDDDDSLIEIALPGQHSVNLEEGPKQKLLPNSPDFLPESILQQHGLMELLADEHEMNEEENLIEIDISMGMFKD</sequence>
<reference evidence="2 3" key="1">
    <citation type="journal article" date="2024" name="Plant J.">
        <title>Genome sequences and population genomics reveal climatic adaptation and genomic divergence between two closely related sweetgum species.</title>
        <authorList>
            <person name="Xu W.Q."/>
            <person name="Ren C.Q."/>
            <person name="Zhang X.Y."/>
            <person name="Comes H.P."/>
            <person name="Liu X.H."/>
            <person name="Li Y.G."/>
            <person name="Kettle C.J."/>
            <person name="Jalonen R."/>
            <person name="Gaisberger H."/>
            <person name="Ma Y.Z."/>
            <person name="Qiu Y.X."/>
        </authorList>
    </citation>
    <scope>NUCLEOTIDE SEQUENCE [LARGE SCALE GENOMIC DNA]</scope>
    <source>
        <strain evidence="2">Hangzhou</strain>
    </source>
</reference>
<evidence type="ECO:0000313" key="3">
    <source>
        <dbReference type="Proteomes" id="UP001415857"/>
    </source>
</evidence>
<feature type="region of interest" description="Disordered" evidence="1">
    <location>
        <begin position="13"/>
        <end position="52"/>
    </location>
</feature>
<dbReference type="Proteomes" id="UP001415857">
    <property type="component" value="Unassembled WGS sequence"/>
</dbReference>